<dbReference type="Pfam" id="PF10620">
    <property type="entry name" value="MdcG"/>
    <property type="match status" value="1"/>
</dbReference>
<evidence type="ECO:0000256" key="2">
    <source>
        <dbReference type="ARBA" id="ARBA00022695"/>
    </source>
</evidence>
<dbReference type="InterPro" id="IPR048903">
    <property type="entry name" value="MdcG_N"/>
</dbReference>
<sequence length="222" mass="24423">MLHRHDLLRVEPGAWDAMLRCNPHLADLPLVADWARLNRPVIVRRRMAGDYADGVPAALPLPPDYGKRRLAFSFASGAVVTVLPPVLLRDAASTAPSAWHPIVAALLNVGKAEGITPRVFGSLLWQHVTGLSYLTQRSDIDLLWSISEERSVASLVERLFRLDADASVRLDGELELPDGAAVNWRELARSGANLRDELLVKTMDGVEIRTRAALFRTPVSLS</sequence>
<evidence type="ECO:0000313" key="6">
    <source>
        <dbReference type="Proteomes" id="UP000189796"/>
    </source>
</evidence>
<dbReference type="InterPro" id="IPR049180">
    <property type="entry name" value="MdcG_C"/>
</dbReference>
<dbReference type="AlphaFoldDB" id="A0A1M5HBP3"/>
<dbReference type="RefSeq" id="WP_079599796.1">
    <property type="nucleotide sequence ID" value="NZ_LT670817.1"/>
</dbReference>
<reference evidence="5 6" key="1">
    <citation type="submission" date="2016-11" db="EMBL/GenBank/DDBJ databases">
        <authorList>
            <person name="Jaros S."/>
            <person name="Januszkiewicz K."/>
            <person name="Wedrychowicz H."/>
        </authorList>
    </citation>
    <scope>NUCLEOTIDE SEQUENCE [LARGE SCALE GENOMIC DNA]</scope>
    <source>
        <strain evidence="5 6">GAS138</strain>
    </source>
</reference>
<dbReference type="InterPro" id="IPR017557">
    <property type="entry name" value="Holo-ACP_synthase"/>
</dbReference>
<feature type="domain" description="Phosphoribosyl-dephospho-CoA transferase MdcG C-terminal" evidence="3">
    <location>
        <begin position="88"/>
        <end position="211"/>
    </location>
</feature>
<name>A0A1M5HBP3_9BRAD</name>
<evidence type="ECO:0000256" key="1">
    <source>
        <dbReference type="ARBA" id="ARBA00022679"/>
    </source>
</evidence>
<keyword evidence="2" id="KW-0548">Nucleotidyltransferase</keyword>
<feature type="domain" description="Phosphoribosyl-dephospho-CoA transferase MdcG N-terminal" evidence="4">
    <location>
        <begin position="3"/>
        <end position="85"/>
    </location>
</feature>
<dbReference type="Pfam" id="PF20866">
    <property type="entry name" value="MdcG_N"/>
    <property type="match status" value="1"/>
</dbReference>
<gene>
    <name evidence="5" type="ORF">SAMN05443248_0398</name>
</gene>
<dbReference type="EMBL" id="LT670817">
    <property type="protein sequence ID" value="SHG13222.1"/>
    <property type="molecule type" value="Genomic_DNA"/>
</dbReference>
<evidence type="ECO:0000313" key="5">
    <source>
        <dbReference type="EMBL" id="SHG13222.1"/>
    </source>
</evidence>
<evidence type="ECO:0000259" key="4">
    <source>
        <dbReference type="Pfam" id="PF20866"/>
    </source>
</evidence>
<dbReference type="GO" id="GO:0016779">
    <property type="term" value="F:nucleotidyltransferase activity"/>
    <property type="evidence" value="ECO:0007669"/>
    <property type="project" value="UniProtKB-KW"/>
</dbReference>
<dbReference type="NCBIfam" id="TIGR03135">
    <property type="entry name" value="malonate_mdcG"/>
    <property type="match status" value="1"/>
</dbReference>
<organism evidence="5 6">
    <name type="scientific">Bradyrhizobium erythrophlei</name>
    <dbReference type="NCBI Taxonomy" id="1437360"/>
    <lineage>
        <taxon>Bacteria</taxon>
        <taxon>Pseudomonadati</taxon>
        <taxon>Pseudomonadota</taxon>
        <taxon>Alphaproteobacteria</taxon>
        <taxon>Hyphomicrobiales</taxon>
        <taxon>Nitrobacteraceae</taxon>
        <taxon>Bradyrhizobium</taxon>
    </lineage>
</organism>
<evidence type="ECO:0000259" key="3">
    <source>
        <dbReference type="Pfam" id="PF10620"/>
    </source>
</evidence>
<dbReference type="Proteomes" id="UP000189796">
    <property type="component" value="Chromosome I"/>
</dbReference>
<accession>A0A1M5HBP3</accession>
<protein>
    <submittedName>
        <fullName evidence="5">Phosphoribosyl-dephospho-CoA transferase</fullName>
    </submittedName>
</protein>
<keyword evidence="1 5" id="KW-0808">Transferase</keyword>
<dbReference type="OrthoDB" id="5498803at2"/>
<proteinExistence type="predicted"/>